<evidence type="ECO:0000313" key="3">
    <source>
        <dbReference type="Proteomes" id="UP000310314"/>
    </source>
</evidence>
<keyword evidence="3" id="KW-1185">Reference proteome</keyword>
<keyword evidence="1" id="KW-1133">Transmembrane helix</keyword>
<dbReference type="EMBL" id="VATY01000001">
    <property type="protein sequence ID" value="TMM58038.1"/>
    <property type="molecule type" value="Genomic_DNA"/>
</dbReference>
<feature type="transmembrane region" description="Helical" evidence="1">
    <location>
        <begin position="12"/>
        <end position="31"/>
    </location>
</feature>
<protein>
    <submittedName>
        <fullName evidence="2">Uncharacterized protein</fullName>
    </submittedName>
</protein>
<accession>A0A5S3PT10</accession>
<keyword evidence="1" id="KW-0812">Transmembrane</keyword>
<sequence>MIKNFIKRIGPMNCLMLLIVLSIIVFSEYLFLSGKKLDAIFVAFWAPTILGFMNYLKYKK</sequence>
<dbReference type="OrthoDB" id="1202835at2"/>
<gene>
    <name evidence="2" type="ORF">FEE95_01020</name>
</gene>
<dbReference type="Proteomes" id="UP000310314">
    <property type="component" value="Unassembled WGS sequence"/>
</dbReference>
<name>A0A5S3PT10_9FLAO</name>
<feature type="transmembrane region" description="Helical" evidence="1">
    <location>
        <begin position="37"/>
        <end position="56"/>
    </location>
</feature>
<organism evidence="2 3">
    <name type="scientific">Maribacter algarum</name>
    <name type="common">ex Zhang et al. 2020</name>
    <dbReference type="NCBI Taxonomy" id="2578118"/>
    <lineage>
        <taxon>Bacteria</taxon>
        <taxon>Pseudomonadati</taxon>
        <taxon>Bacteroidota</taxon>
        <taxon>Flavobacteriia</taxon>
        <taxon>Flavobacteriales</taxon>
        <taxon>Flavobacteriaceae</taxon>
        <taxon>Maribacter</taxon>
    </lineage>
</organism>
<evidence type="ECO:0000313" key="2">
    <source>
        <dbReference type="EMBL" id="TMM58038.1"/>
    </source>
</evidence>
<comment type="caution">
    <text evidence="2">The sequence shown here is derived from an EMBL/GenBank/DDBJ whole genome shotgun (WGS) entry which is preliminary data.</text>
</comment>
<reference evidence="2 3" key="1">
    <citation type="submission" date="2019-05" db="EMBL/GenBank/DDBJ databases">
        <authorList>
            <person name="Zhang J.-Y."/>
            <person name="Feg X."/>
            <person name="Du Z.-J."/>
        </authorList>
    </citation>
    <scope>NUCLEOTIDE SEQUENCE [LARGE SCALE GENOMIC DNA]</scope>
    <source>
        <strain evidence="2 3">RZ26</strain>
    </source>
</reference>
<keyword evidence="1" id="KW-0472">Membrane</keyword>
<evidence type="ECO:0000256" key="1">
    <source>
        <dbReference type="SAM" id="Phobius"/>
    </source>
</evidence>
<proteinExistence type="predicted"/>
<dbReference type="AlphaFoldDB" id="A0A5S3PT10"/>